<accession>A0A9W9ZIP9</accession>
<evidence type="ECO:0000256" key="1">
    <source>
        <dbReference type="SAM" id="SignalP"/>
    </source>
</evidence>
<evidence type="ECO:0000313" key="3">
    <source>
        <dbReference type="Proteomes" id="UP001163046"/>
    </source>
</evidence>
<gene>
    <name evidence="2" type="ORF">OS493_039561</name>
</gene>
<dbReference type="Proteomes" id="UP001163046">
    <property type="component" value="Unassembled WGS sequence"/>
</dbReference>
<organism evidence="2 3">
    <name type="scientific">Desmophyllum pertusum</name>
    <dbReference type="NCBI Taxonomy" id="174260"/>
    <lineage>
        <taxon>Eukaryota</taxon>
        <taxon>Metazoa</taxon>
        <taxon>Cnidaria</taxon>
        <taxon>Anthozoa</taxon>
        <taxon>Hexacorallia</taxon>
        <taxon>Scleractinia</taxon>
        <taxon>Caryophylliina</taxon>
        <taxon>Caryophylliidae</taxon>
        <taxon>Desmophyllum</taxon>
    </lineage>
</organism>
<evidence type="ECO:0008006" key="4">
    <source>
        <dbReference type="Google" id="ProtNLM"/>
    </source>
</evidence>
<feature type="chain" id="PRO_5040797401" description="Secreted protein" evidence="1">
    <location>
        <begin position="19"/>
        <end position="138"/>
    </location>
</feature>
<name>A0A9W9ZIP9_9CNID</name>
<evidence type="ECO:0000313" key="2">
    <source>
        <dbReference type="EMBL" id="KAJ7381694.1"/>
    </source>
</evidence>
<sequence>MTVTFINLLASLPAGICTRSFNRSSTRIFPRSTRACYTVGLLLRLEDWVCGIGPLSSCCIFKNQCGCESTQSGACCAVTAVCQRIMLMWTKERFMLDDLKIPAEWIHEAKALRARLRRKKLGKKLSTSSKRIAGSLRT</sequence>
<dbReference type="AlphaFoldDB" id="A0A9W9ZIP9"/>
<feature type="signal peptide" evidence="1">
    <location>
        <begin position="1"/>
        <end position="18"/>
    </location>
</feature>
<protein>
    <recommendedName>
        <fullName evidence="4">Secreted protein</fullName>
    </recommendedName>
</protein>
<proteinExistence type="predicted"/>
<dbReference type="EMBL" id="MU826083">
    <property type="protein sequence ID" value="KAJ7381694.1"/>
    <property type="molecule type" value="Genomic_DNA"/>
</dbReference>
<reference evidence="2" key="1">
    <citation type="submission" date="2023-01" db="EMBL/GenBank/DDBJ databases">
        <title>Genome assembly of the deep-sea coral Lophelia pertusa.</title>
        <authorList>
            <person name="Herrera S."/>
            <person name="Cordes E."/>
        </authorList>
    </citation>
    <scope>NUCLEOTIDE SEQUENCE</scope>
    <source>
        <strain evidence="2">USNM1676648</strain>
        <tissue evidence="2">Polyp</tissue>
    </source>
</reference>
<keyword evidence="3" id="KW-1185">Reference proteome</keyword>
<keyword evidence="1" id="KW-0732">Signal</keyword>
<comment type="caution">
    <text evidence="2">The sequence shown here is derived from an EMBL/GenBank/DDBJ whole genome shotgun (WGS) entry which is preliminary data.</text>
</comment>